<feature type="domain" description="F-box" evidence="2">
    <location>
        <begin position="49"/>
        <end position="99"/>
    </location>
</feature>
<dbReference type="InterPro" id="IPR001810">
    <property type="entry name" value="F-box_dom"/>
</dbReference>
<name>A0A1B9ITE4_9TREE</name>
<feature type="region of interest" description="Disordered" evidence="1">
    <location>
        <begin position="1"/>
        <end position="23"/>
    </location>
</feature>
<protein>
    <recommendedName>
        <fullName evidence="2">F-box domain-containing protein</fullName>
    </recommendedName>
</protein>
<gene>
    <name evidence="3" type="ORF">L486_03302</name>
</gene>
<dbReference type="Proteomes" id="UP000092583">
    <property type="component" value="Unassembled WGS sequence"/>
</dbReference>
<dbReference type="InterPro" id="IPR036047">
    <property type="entry name" value="F-box-like_dom_sf"/>
</dbReference>
<feature type="compositionally biased region" description="Basic residues" evidence="1">
    <location>
        <begin position="1"/>
        <end position="10"/>
    </location>
</feature>
<dbReference type="AlphaFoldDB" id="A0A1B9ITE4"/>
<reference evidence="4" key="2">
    <citation type="submission" date="2013-12" db="EMBL/GenBank/DDBJ databases">
        <title>Evolution of pathogenesis and genome organization in the Tremellales.</title>
        <authorList>
            <person name="Cuomo C."/>
            <person name="Litvintseva A."/>
            <person name="Heitman J."/>
            <person name="Chen Y."/>
            <person name="Sun S."/>
            <person name="Springer D."/>
            <person name="Dromer F."/>
            <person name="Young S."/>
            <person name="Zeng Q."/>
            <person name="Chapman S."/>
            <person name="Gujja S."/>
            <person name="Saif S."/>
            <person name="Birren B."/>
        </authorList>
    </citation>
    <scope>NUCLEOTIDE SEQUENCE [LARGE SCALE GENOMIC DNA]</scope>
    <source>
        <strain evidence="4">CBS 10435</strain>
    </source>
</reference>
<organism evidence="3 4">
    <name type="scientific">Kwoniella mangroviensis CBS 10435</name>
    <dbReference type="NCBI Taxonomy" id="1331196"/>
    <lineage>
        <taxon>Eukaryota</taxon>
        <taxon>Fungi</taxon>
        <taxon>Dikarya</taxon>
        <taxon>Basidiomycota</taxon>
        <taxon>Agaricomycotina</taxon>
        <taxon>Tremellomycetes</taxon>
        <taxon>Tremellales</taxon>
        <taxon>Cryptococcaceae</taxon>
        <taxon>Kwoniella</taxon>
    </lineage>
</organism>
<evidence type="ECO:0000313" key="3">
    <source>
        <dbReference type="EMBL" id="OCF58812.1"/>
    </source>
</evidence>
<accession>A0A1B9ITE4</accession>
<dbReference type="OrthoDB" id="2564991at2759"/>
<dbReference type="Gene3D" id="1.20.1280.50">
    <property type="match status" value="1"/>
</dbReference>
<dbReference type="SUPFAM" id="SSF81383">
    <property type="entry name" value="F-box domain"/>
    <property type="match status" value="1"/>
</dbReference>
<dbReference type="EMBL" id="KI669461">
    <property type="protein sequence ID" value="OCF58812.1"/>
    <property type="molecule type" value="Genomic_DNA"/>
</dbReference>
<evidence type="ECO:0000313" key="4">
    <source>
        <dbReference type="Proteomes" id="UP000092583"/>
    </source>
</evidence>
<evidence type="ECO:0000259" key="2">
    <source>
        <dbReference type="PROSITE" id="PS50181"/>
    </source>
</evidence>
<evidence type="ECO:0000256" key="1">
    <source>
        <dbReference type="SAM" id="MobiDB-lite"/>
    </source>
</evidence>
<reference evidence="3 4" key="1">
    <citation type="submission" date="2013-07" db="EMBL/GenBank/DDBJ databases">
        <title>The Genome Sequence of Kwoniella mangroviensis CBS10435.</title>
        <authorList>
            <consortium name="The Broad Institute Genome Sequencing Platform"/>
            <person name="Cuomo C."/>
            <person name="Litvintseva A."/>
            <person name="Chen Y."/>
            <person name="Heitman J."/>
            <person name="Sun S."/>
            <person name="Springer D."/>
            <person name="Dromer F."/>
            <person name="Young S.K."/>
            <person name="Zeng Q."/>
            <person name="Gargeya S."/>
            <person name="Fitzgerald M."/>
            <person name="Abouelleil A."/>
            <person name="Alvarado L."/>
            <person name="Berlin A.M."/>
            <person name="Chapman S.B."/>
            <person name="Dewar J."/>
            <person name="Goldberg J."/>
            <person name="Griggs A."/>
            <person name="Gujja S."/>
            <person name="Hansen M."/>
            <person name="Howarth C."/>
            <person name="Imamovic A."/>
            <person name="Larimer J."/>
            <person name="McCowan C."/>
            <person name="Murphy C."/>
            <person name="Pearson M."/>
            <person name="Priest M."/>
            <person name="Roberts A."/>
            <person name="Saif S."/>
            <person name="Shea T."/>
            <person name="Sykes S."/>
            <person name="Wortman J."/>
            <person name="Nusbaum C."/>
            <person name="Birren B."/>
        </authorList>
    </citation>
    <scope>NUCLEOTIDE SEQUENCE [LARGE SCALE GENOMIC DNA]</scope>
    <source>
        <strain evidence="3 4">CBS 10435</strain>
    </source>
</reference>
<dbReference type="Pfam" id="PF12937">
    <property type="entry name" value="F-box-like"/>
    <property type="match status" value="1"/>
</dbReference>
<dbReference type="PROSITE" id="PS50181">
    <property type="entry name" value="FBOX"/>
    <property type="match status" value="1"/>
</dbReference>
<proteinExistence type="predicted"/>
<keyword evidence="4" id="KW-1185">Reference proteome</keyword>
<sequence length="389" mass="45125">MAKSKKKKTPTHPIPTRQSQRALKSIPTSVISGPQTPQLGSERPYIKNHISVLDLPIEVLDQIFSHVSCDNDTKDDLLSCCLVSKRFHQVSAPLLWSHLNLSPWSKCRDDEGDADRLSIYRGILDKLCSGKSKRVDGLVKRVKYLTLYHHNHNWCGDMKGVLRLPNLQVLQINLNSGTWDHPHSPCHDRAGERCKLISDIHPSTIIIRDCETSTNPLSRPSTWPLSIWRNVHDLFFVSSDFGSDDADHMRLGLPGMLLDRLESITWIFSPIHTRNLSLNITMCYFKAYYLFPFIFSLKQTKNVPFTIVNPAQFIFDHQAIVEHIKRTFVKYAIKLGMRREDIDKRLGQIRFLTMYQWIEMRGEWEGKFDERELLEWKKVIDRRHSGIRG</sequence>